<dbReference type="Proteomes" id="UP000479938">
    <property type="component" value="Unassembled WGS sequence"/>
</dbReference>
<protein>
    <submittedName>
        <fullName evidence="5">Cation efflux system protein CusB</fullName>
    </submittedName>
</protein>
<keyword evidence="6" id="KW-1185">Reference proteome</keyword>
<evidence type="ECO:0000259" key="3">
    <source>
        <dbReference type="Pfam" id="PF25954"/>
    </source>
</evidence>
<feature type="domain" description="CzcB-like C-terminal circularly permuted SH3-like" evidence="4">
    <location>
        <begin position="317"/>
        <end position="376"/>
    </location>
</feature>
<evidence type="ECO:0000313" key="5">
    <source>
        <dbReference type="EMBL" id="CAA9194435.1"/>
    </source>
</evidence>
<dbReference type="PROSITE" id="PS51257">
    <property type="entry name" value="PROKAR_LIPOPROTEIN"/>
    <property type="match status" value="1"/>
</dbReference>
<accession>A0A6J4G6Z1</accession>
<dbReference type="Gene3D" id="2.40.420.20">
    <property type="match status" value="1"/>
</dbReference>
<keyword evidence="2" id="KW-0813">Transport</keyword>
<dbReference type="FunFam" id="2.40.30.170:FF:000010">
    <property type="entry name" value="Efflux RND transporter periplasmic adaptor subunit"/>
    <property type="match status" value="1"/>
</dbReference>
<dbReference type="Gene3D" id="1.10.287.470">
    <property type="entry name" value="Helix hairpin bin"/>
    <property type="match status" value="1"/>
</dbReference>
<dbReference type="NCBIfam" id="TIGR01730">
    <property type="entry name" value="RND_mfp"/>
    <property type="match status" value="1"/>
</dbReference>
<dbReference type="InterPro" id="IPR006143">
    <property type="entry name" value="RND_pump_MFP"/>
</dbReference>
<reference evidence="5 6" key="1">
    <citation type="submission" date="2020-02" db="EMBL/GenBank/DDBJ databases">
        <authorList>
            <person name="Criscuolo A."/>
        </authorList>
    </citation>
    <scope>NUCLEOTIDE SEQUENCE [LARGE SCALE GENOMIC DNA]</scope>
    <source>
        <strain evidence="5">CIP105534</strain>
    </source>
</reference>
<dbReference type="Gene3D" id="2.40.30.170">
    <property type="match status" value="1"/>
</dbReference>
<dbReference type="Pfam" id="PF25954">
    <property type="entry name" value="Beta-barrel_RND_2"/>
    <property type="match status" value="1"/>
</dbReference>
<gene>
    <name evidence="5" type="primary">cusB</name>
    <name evidence="5" type="ORF">FLA105534_00137</name>
</gene>
<dbReference type="EMBL" id="CADCSU010000022">
    <property type="protein sequence ID" value="CAA9194435.1"/>
    <property type="molecule type" value="Genomic_DNA"/>
</dbReference>
<dbReference type="SUPFAM" id="SSF111369">
    <property type="entry name" value="HlyD-like secretion proteins"/>
    <property type="match status" value="1"/>
</dbReference>
<organism evidence="5 6">
    <name type="scientific">Flavobacterium bizetiae</name>
    <dbReference type="NCBI Taxonomy" id="2704140"/>
    <lineage>
        <taxon>Bacteria</taxon>
        <taxon>Pseudomonadati</taxon>
        <taxon>Bacteroidota</taxon>
        <taxon>Flavobacteriia</taxon>
        <taxon>Flavobacteriales</taxon>
        <taxon>Flavobacteriaceae</taxon>
        <taxon>Flavobacterium</taxon>
    </lineage>
</organism>
<dbReference type="PANTHER" id="PTHR30097:SF16">
    <property type="entry name" value="CATION EFFLUX SYSTEM (CZCB-LIKE)"/>
    <property type="match status" value="1"/>
</dbReference>
<dbReference type="InterPro" id="IPR051909">
    <property type="entry name" value="MFP_Cation_Efflux"/>
</dbReference>
<dbReference type="InterPro" id="IPR058792">
    <property type="entry name" value="Beta-barrel_RND_2"/>
</dbReference>
<evidence type="ECO:0000313" key="6">
    <source>
        <dbReference type="Proteomes" id="UP000479938"/>
    </source>
</evidence>
<dbReference type="InterPro" id="IPR058649">
    <property type="entry name" value="CzcB_C"/>
</dbReference>
<evidence type="ECO:0000256" key="1">
    <source>
        <dbReference type="ARBA" id="ARBA00009477"/>
    </source>
</evidence>
<evidence type="ECO:0000259" key="4">
    <source>
        <dbReference type="Pfam" id="PF25975"/>
    </source>
</evidence>
<dbReference type="Pfam" id="PF25975">
    <property type="entry name" value="CzcB_C"/>
    <property type="match status" value="1"/>
</dbReference>
<name>A0A6J4G6Z1_9FLAO</name>
<comment type="similarity">
    <text evidence="1">Belongs to the membrane fusion protein (MFP) (TC 8.A.1) family.</text>
</comment>
<dbReference type="GO" id="GO:0016020">
    <property type="term" value="C:membrane"/>
    <property type="evidence" value="ECO:0007669"/>
    <property type="project" value="InterPro"/>
</dbReference>
<dbReference type="PANTHER" id="PTHR30097">
    <property type="entry name" value="CATION EFFLUX SYSTEM PROTEIN CUSB"/>
    <property type="match status" value="1"/>
</dbReference>
<dbReference type="GO" id="GO:0022857">
    <property type="term" value="F:transmembrane transporter activity"/>
    <property type="evidence" value="ECO:0007669"/>
    <property type="project" value="InterPro"/>
</dbReference>
<feature type="domain" description="CusB-like beta-barrel" evidence="3">
    <location>
        <begin position="234"/>
        <end position="310"/>
    </location>
</feature>
<proteinExistence type="inferred from homology"/>
<sequence>MKLKTKNSKQFECKNLLITLIAAAALTACHNKTEMKENEAFSLQGDTIVVPAKSMIASKLKLETVKNEPYEFELQTAGTVKAIPNSYAEIAPPFSGRVTKVFLKLGMKTQAGTPLFEMVSPDFTDAQKNFFQAKSGYQTAKLSLKRQQDLKAHGVGSQKDLEEAETSFEVIEKEYQNAAASLKIFGVNINKLVFGQPLVVTSPIAGEVITNELVMGQFLKEEDAPKAKIADLKKVWVAGQIKEKDIRFIHELDKAEIQAGAYPDKKITGKIFHVDEIIDETTRSVQVLIECANADHLLKPGMYVSVNFTDTPVNTLFVPAKAVLQFNDKSFVFVQLANGKYARRYVETGVSQNGKIAIQSRLQPNETIISEGAFYLLEAK</sequence>
<dbReference type="RefSeq" id="WP_173968806.1">
    <property type="nucleotide sequence ID" value="NZ_CADCSU010000022.1"/>
</dbReference>
<evidence type="ECO:0000256" key="2">
    <source>
        <dbReference type="ARBA" id="ARBA00022448"/>
    </source>
</evidence>
<dbReference type="AlphaFoldDB" id="A0A6J4G6Z1"/>